<evidence type="ECO:0000313" key="1">
    <source>
        <dbReference type="EMBL" id="MDH5828911.1"/>
    </source>
</evidence>
<proteinExistence type="predicted"/>
<reference evidence="1 2" key="1">
    <citation type="submission" date="2023-04" db="EMBL/GenBank/DDBJ databases">
        <title>Luteimonas sp. M1R5S18.</title>
        <authorList>
            <person name="Sun J.-Q."/>
        </authorList>
    </citation>
    <scope>NUCLEOTIDE SEQUENCE [LARGE SCALE GENOMIC DNA]</scope>
    <source>
        <strain evidence="1 2">M1R5S18</strain>
    </source>
</reference>
<dbReference type="EMBL" id="JARXRN010000001">
    <property type="protein sequence ID" value="MDH5828911.1"/>
    <property type="molecule type" value="Genomic_DNA"/>
</dbReference>
<dbReference type="Proteomes" id="UP001156831">
    <property type="component" value="Unassembled WGS sequence"/>
</dbReference>
<gene>
    <name evidence="1" type="ORF">QFW80_00030</name>
</gene>
<dbReference type="RefSeq" id="WP_280598797.1">
    <property type="nucleotide sequence ID" value="NZ_JARXRN010000001.1"/>
</dbReference>
<accession>A0ABT6JE07</accession>
<keyword evidence="2" id="KW-1185">Reference proteome</keyword>
<name>A0ABT6JE07_9GAMM</name>
<sequence>MDISEAAKELFVEFPEWTEFVSWEAADDGTRYLVIQVPAPPMADVEHGLHIDTSNNEVTVGFDFYHSHFDDFIGDGEHFGTKAALEFIRQIVSERVAIVSWWSGETWKGSTQVEAGAAASIPSWSAASDIDRVRVRSWQGALNYDGGA</sequence>
<evidence type="ECO:0000313" key="2">
    <source>
        <dbReference type="Proteomes" id="UP001156831"/>
    </source>
</evidence>
<organism evidence="1 2">
    <name type="scientific">Luteimonas rhizosphaericola</name>
    <dbReference type="NCBI Taxonomy" id="3042024"/>
    <lineage>
        <taxon>Bacteria</taxon>
        <taxon>Pseudomonadati</taxon>
        <taxon>Pseudomonadota</taxon>
        <taxon>Gammaproteobacteria</taxon>
        <taxon>Lysobacterales</taxon>
        <taxon>Lysobacteraceae</taxon>
        <taxon>Luteimonas</taxon>
    </lineage>
</organism>
<comment type="caution">
    <text evidence="1">The sequence shown here is derived from an EMBL/GenBank/DDBJ whole genome shotgun (WGS) entry which is preliminary data.</text>
</comment>
<protein>
    <submittedName>
        <fullName evidence="1">Uncharacterized protein</fullName>
    </submittedName>
</protein>